<protein>
    <submittedName>
        <fullName evidence="5">ATP-binding cassette domain-containing protein</fullName>
    </submittedName>
</protein>
<gene>
    <name evidence="5" type="ORF">PRVXT_002463</name>
</gene>
<accession>A0AAU7VQU5</accession>
<feature type="compositionally biased region" description="Polar residues" evidence="3">
    <location>
        <begin position="201"/>
        <end position="210"/>
    </location>
</feature>
<reference evidence="5" key="2">
    <citation type="submission" date="2024-06" db="EMBL/GenBank/DDBJ databases">
        <authorList>
            <person name="Petrova K.O."/>
            <person name="Toshchakov S.V."/>
            <person name="Boltjanskaja Y.V."/>
            <person name="Kevbrin V."/>
        </authorList>
    </citation>
    <scope>NUCLEOTIDE SEQUENCE</scope>
    <source>
        <strain evidence="5">Z-910T</strain>
    </source>
</reference>
<evidence type="ECO:0000256" key="3">
    <source>
        <dbReference type="SAM" id="MobiDB-lite"/>
    </source>
</evidence>
<evidence type="ECO:0000256" key="1">
    <source>
        <dbReference type="ARBA" id="ARBA00022741"/>
    </source>
</evidence>
<dbReference type="PROSITE" id="PS50893">
    <property type="entry name" value="ABC_TRANSPORTER_2"/>
    <property type="match status" value="1"/>
</dbReference>
<feature type="region of interest" description="Disordered" evidence="3">
    <location>
        <begin position="191"/>
        <end position="219"/>
    </location>
</feature>
<proteinExistence type="predicted"/>
<dbReference type="SUPFAM" id="SSF52540">
    <property type="entry name" value="P-loop containing nucleoside triphosphate hydrolases"/>
    <property type="match status" value="1"/>
</dbReference>
<dbReference type="EMBL" id="CP158367">
    <property type="protein sequence ID" value="XBX76421.1"/>
    <property type="molecule type" value="Genomic_DNA"/>
</dbReference>
<evidence type="ECO:0000259" key="4">
    <source>
        <dbReference type="PROSITE" id="PS50893"/>
    </source>
</evidence>
<dbReference type="AlphaFoldDB" id="A0AAU7VQU5"/>
<dbReference type="GO" id="GO:0005524">
    <property type="term" value="F:ATP binding"/>
    <property type="evidence" value="ECO:0007669"/>
    <property type="project" value="UniProtKB-KW"/>
</dbReference>
<dbReference type="Gene3D" id="3.40.50.300">
    <property type="entry name" value="P-loop containing nucleotide triphosphate hydrolases"/>
    <property type="match status" value="1"/>
</dbReference>
<evidence type="ECO:0000313" key="5">
    <source>
        <dbReference type="EMBL" id="XBX76421.1"/>
    </source>
</evidence>
<dbReference type="PROSITE" id="PS00211">
    <property type="entry name" value="ABC_TRANSPORTER_1"/>
    <property type="match status" value="1"/>
</dbReference>
<dbReference type="InterPro" id="IPR017871">
    <property type="entry name" value="ABC_transporter-like_CS"/>
</dbReference>
<dbReference type="InterPro" id="IPR051309">
    <property type="entry name" value="ABCF_ATPase"/>
</dbReference>
<dbReference type="PANTHER" id="PTHR42855">
    <property type="entry name" value="ABC TRANSPORTER ATP-BINDING SUBUNIT"/>
    <property type="match status" value="1"/>
</dbReference>
<dbReference type="GO" id="GO:0016887">
    <property type="term" value="F:ATP hydrolysis activity"/>
    <property type="evidence" value="ECO:0007669"/>
    <property type="project" value="InterPro"/>
</dbReference>
<dbReference type="InterPro" id="IPR003593">
    <property type="entry name" value="AAA+_ATPase"/>
</dbReference>
<dbReference type="InterPro" id="IPR003439">
    <property type="entry name" value="ABC_transporter-like_ATP-bd"/>
</dbReference>
<dbReference type="InterPro" id="IPR027417">
    <property type="entry name" value="P-loop_NTPase"/>
</dbReference>
<dbReference type="Pfam" id="PF00005">
    <property type="entry name" value="ABC_tran"/>
    <property type="match status" value="1"/>
</dbReference>
<organism evidence="5">
    <name type="scientific">Proteinivorax tanatarense</name>
    <dbReference type="NCBI Taxonomy" id="1260629"/>
    <lineage>
        <taxon>Bacteria</taxon>
        <taxon>Bacillati</taxon>
        <taxon>Bacillota</taxon>
        <taxon>Clostridia</taxon>
        <taxon>Eubacteriales</taxon>
        <taxon>Proteinivoracaceae</taxon>
        <taxon>Proteinivorax</taxon>
    </lineage>
</organism>
<feature type="domain" description="ABC transporter" evidence="4">
    <location>
        <begin position="1"/>
        <end position="195"/>
    </location>
</feature>
<name>A0AAU7VQU5_9FIRM</name>
<keyword evidence="2 5" id="KW-0067">ATP-binding</keyword>
<keyword evidence="1" id="KW-0547">Nucleotide-binding</keyword>
<evidence type="ECO:0000256" key="2">
    <source>
        <dbReference type="ARBA" id="ARBA00022840"/>
    </source>
</evidence>
<reference evidence="5" key="1">
    <citation type="journal article" date="2013" name="Extremophiles">
        <title>Proteinivorax tanatarense gen. nov., sp. nov., an anaerobic, haloalkaliphilic, proteolytic bacterium isolated from a decaying algal bloom, and proposal of Proteinivoraceae fam. nov.</title>
        <authorList>
            <person name="Kevbrin V."/>
            <person name="Boltyanskaya Y."/>
            <person name="Zhilina T."/>
            <person name="Kolganova T."/>
            <person name="Lavrentjeva E."/>
            <person name="Kuznetsov B."/>
        </authorList>
    </citation>
    <scope>NUCLEOTIDE SEQUENCE</scope>
    <source>
        <strain evidence="5">Z-910T</strain>
    </source>
</reference>
<sequence length="280" mass="32465">MNLQINYGDRTALVGKNGCGKSTLIKILKQKLKPHSGKVKIGTRVKLGFHDQQIAFDNEQKTILETYREKCPSSQQEARNTLGSFLFYGDEVFKKVVHLSGGERSRLKLCLLIQQDINTLVLDEPTNHLDIDAIEMLEESLKEFKGTILFISHDRYFINKIATQTLDLNNKTLTKYPGNYDYYKQKKTQQLHQKESKNQIKKQASNTGPNRSEEAKKQNTFKLKEIEVKIEELEIQIKQKQTQSQTHTTDHKKLQQIEIEKTTLKQKRDTLLEQWVQMSG</sequence>
<dbReference type="SMART" id="SM00382">
    <property type="entry name" value="AAA"/>
    <property type="match status" value="1"/>
</dbReference>
<dbReference type="CDD" id="cd03221">
    <property type="entry name" value="ABCF_EF-3"/>
    <property type="match status" value="1"/>
</dbReference>
<dbReference type="RefSeq" id="WP_350345160.1">
    <property type="nucleotide sequence ID" value="NZ_CP158367.1"/>
</dbReference>
<dbReference type="PANTHER" id="PTHR42855:SF2">
    <property type="entry name" value="DRUG RESISTANCE ABC TRANSPORTER,ATP-BINDING PROTEIN"/>
    <property type="match status" value="1"/>
</dbReference>